<evidence type="ECO:0008006" key="4">
    <source>
        <dbReference type="Google" id="ProtNLM"/>
    </source>
</evidence>
<accession>A0A2V3HRE9</accession>
<feature type="transmembrane region" description="Helical" evidence="1">
    <location>
        <begin position="253"/>
        <end position="270"/>
    </location>
</feature>
<feature type="transmembrane region" description="Helical" evidence="1">
    <location>
        <begin position="110"/>
        <end position="129"/>
    </location>
</feature>
<feature type="transmembrane region" description="Helical" evidence="1">
    <location>
        <begin position="6"/>
        <end position="27"/>
    </location>
</feature>
<name>A0A2V3HRE9_9ARCH</name>
<protein>
    <recommendedName>
        <fullName evidence="4">Phosphatidic acid phosphatase type 2/haloperoxidase domain-containing protein</fullName>
    </recommendedName>
</protein>
<dbReference type="AlphaFoldDB" id="A0A2V3HRE9"/>
<evidence type="ECO:0000313" key="3">
    <source>
        <dbReference type="Proteomes" id="UP000248161"/>
    </source>
</evidence>
<dbReference type="SUPFAM" id="SSF48317">
    <property type="entry name" value="Acid phosphatase/Vanadium-dependent haloperoxidase"/>
    <property type="match status" value="1"/>
</dbReference>
<keyword evidence="1" id="KW-1133">Transmembrane helix</keyword>
<gene>
    <name evidence="2" type="ORF">CXX69_03630</name>
</gene>
<evidence type="ECO:0000313" key="2">
    <source>
        <dbReference type="EMBL" id="PXF21707.1"/>
    </source>
</evidence>
<comment type="caution">
    <text evidence="2">The sequence shown here is derived from an EMBL/GenBank/DDBJ whole genome shotgun (WGS) entry which is preliminary data.</text>
</comment>
<evidence type="ECO:0000256" key="1">
    <source>
        <dbReference type="SAM" id="Phobius"/>
    </source>
</evidence>
<feature type="transmembrane region" description="Helical" evidence="1">
    <location>
        <begin position="291"/>
        <end position="311"/>
    </location>
</feature>
<feature type="transmembrane region" description="Helical" evidence="1">
    <location>
        <begin position="141"/>
        <end position="159"/>
    </location>
</feature>
<organism evidence="2 3">
    <name type="scientific">Candidatus Thalassarchaeum betae</name>
    <dbReference type="NCBI Taxonomy" id="2599289"/>
    <lineage>
        <taxon>Archaea</taxon>
        <taxon>Methanobacteriati</taxon>
        <taxon>Thermoplasmatota</taxon>
        <taxon>Candidatus Poseidoniia</taxon>
        <taxon>Candidatus Poseidoniales</taxon>
        <taxon>Candidatus Thalassarchaeaceae</taxon>
        <taxon>Candidatus Thalassarchaeum</taxon>
    </lineage>
</organism>
<feature type="transmembrane region" description="Helical" evidence="1">
    <location>
        <begin position="441"/>
        <end position="460"/>
    </location>
</feature>
<proteinExistence type="predicted"/>
<dbReference type="Proteomes" id="UP000248161">
    <property type="component" value="Unassembled WGS sequence"/>
</dbReference>
<dbReference type="GO" id="GO:0016020">
    <property type="term" value="C:membrane"/>
    <property type="evidence" value="ECO:0007669"/>
    <property type="project" value="UniProtKB-SubCell"/>
</dbReference>
<reference evidence="2 3" key="1">
    <citation type="journal article" date="2015" name="Nat. Commun.">
        <title>Genomic and transcriptomic evidence for scavenging of diverse organic compounds by widespread deep-sea archaea.</title>
        <authorList>
            <person name="Li M."/>
            <person name="Baker B.J."/>
            <person name="Anantharaman K."/>
            <person name="Jain S."/>
            <person name="Breier J.A."/>
            <person name="Dick G.J."/>
        </authorList>
    </citation>
    <scope>NUCLEOTIDE SEQUENCE [LARGE SCALE GENOMIC DNA]</scope>
    <source>
        <strain evidence="2">Cayman_51_deep</strain>
    </source>
</reference>
<keyword evidence="1" id="KW-0472">Membrane</keyword>
<dbReference type="InterPro" id="IPR036938">
    <property type="entry name" value="PAP2/HPO_sf"/>
</dbReference>
<keyword evidence="1" id="KW-0812">Transmembrane</keyword>
<feature type="transmembrane region" description="Helical" evidence="1">
    <location>
        <begin position="48"/>
        <end position="66"/>
    </location>
</feature>
<dbReference type="EMBL" id="PSPG01000006">
    <property type="protein sequence ID" value="PXF21707.1"/>
    <property type="molecule type" value="Genomic_DNA"/>
</dbReference>
<sequence>MWWPIGPYGTMMAVILLSTIPLRNFLTRDEPEKRLALSELPDEIRTKGYRWIIALYVVMYLYKFFIDHHNEPIKARVGGYTHWIHGFEGDFTLWAQEAFRNDLLTDILSFHYLFVYLFIIWFSPMYFILVRDHVMADKAALNYLVIYLLAVPLYLFFNVEVTSSYIPGMDALFYHDSWYLGFITDNDPTDNGIPSLHFGLPIGLLIIHRLHCREQGIDIREWRHREFDLFVLANCVIYIFSIQYLGVHWILDIIPGVILAVVCALFVHKWQPRIRARPENGWKSLIPEKRSLTTAVVFALLCTSALAMVAVDGSGTDEDIPTMRMGPGDVNIDTVEIHSLWDPVGVEVRNVGEAPVHVIILERSLVVPHTDNGEVDWDSVVAGSALDPDFQGVVLGAGESWETEVMTPSIFDTKLILCRVAGIEDGVGELRITMHYVDDELLWSALLSSLPAFLVTGLVIDDRLRRSEEVVGEQPADVQA</sequence>